<dbReference type="SUPFAM" id="SSF55874">
    <property type="entry name" value="ATPase domain of HSP90 chaperone/DNA topoisomerase II/histidine kinase"/>
    <property type="match status" value="1"/>
</dbReference>
<evidence type="ECO:0000256" key="6">
    <source>
        <dbReference type="ARBA" id="ARBA00022777"/>
    </source>
</evidence>
<dbReference type="InterPro" id="IPR025828">
    <property type="entry name" value="Put_sensor_dom"/>
</dbReference>
<dbReference type="Pfam" id="PF07730">
    <property type="entry name" value="HisKA_3"/>
    <property type="match status" value="1"/>
</dbReference>
<evidence type="ECO:0000256" key="4">
    <source>
        <dbReference type="ARBA" id="ARBA00022679"/>
    </source>
</evidence>
<feature type="transmembrane region" description="Helical" evidence="9">
    <location>
        <begin position="116"/>
        <end position="137"/>
    </location>
</feature>
<dbReference type="Pfam" id="PF13796">
    <property type="entry name" value="Sensor"/>
    <property type="match status" value="1"/>
</dbReference>
<dbReference type="InterPro" id="IPR036890">
    <property type="entry name" value="HATPase_C_sf"/>
</dbReference>
<dbReference type="Pfam" id="PF02518">
    <property type="entry name" value="HATPase_c"/>
    <property type="match status" value="1"/>
</dbReference>
<gene>
    <name evidence="11" type="ORF">ACFPZJ_36670</name>
</gene>
<evidence type="ECO:0000313" key="11">
    <source>
        <dbReference type="EMBL" id="MFC5639175.1"/>
    </source>
</evidence>
<dbReference type="PANTHER" id="PTHR24421:SF10">
    <property type="entry name" value="NITRATE_NITRITE SENSOR PROTEIN NARQ"/>
    <property type="match status" value="1"/>
</dbReference>
<protein>
    <recommendedName>
        <fullName evidence="2">histidine kinase</fullName>
        <ecNumber evidence="2">2.7.13.3</ecNumber>
    </recommendedName>
</protein>
<dbReference type="CDD" id="cd16917">
    <property type="entry name" value="HATPase_UhpB-NarQ-NarX-like"/>
    <property type="match status" value="1"/>
</dbReference>
<feature type="transmembrane region" description="Helical" evidence="9">
    <location>
        <begin position="39"/>
        <end position="62"/>
    </location>
</feature>
<keyword evidence="9" id="KW-1133">Transmembrane helix</keyword>
<reference evidence="12" key="1">
    <citation type="journal article" date="2019" name="Int. J. Syst. Evol. Microbiol.">
        <title>The Global Catalogue of Microorganisms (GCM) 10K type strain sequencing project: providing services to taxonomists for standard genome sequencing and annotation.</title>
        <authorList>
            <consortium name="The Broad Institute Genomics Platform"/>
            <consortium name="The Broad Institute Genome Sequencing Center for Infectious Disease"/>
            <person name="Wu L."/>
            <person name="Ma J."/>
        </authorList>
    </citation>
    <scope>NUCLEOTIDE SEQUENCE [LARGE SCALE GENOMIC DNA]</scope>
    <source>
        <strain evidence="12">CGMCC 4.7248</strain>
    </source>
</reference>
<keyword evidence="7" id="KW-0067">ATP-binding</keyword>
<dbReference type="InterPro" id="IPR011712">
    <property type="entry name" value="Sig_transdc_His_kin_sub3_dim/P"/>
</dbReference>
<dbReference type="SMART" id="SM00387">
    <property type="entry name" value="HATPase_c"/>
    <property type="match status" value="1"/>
</dbReference>
<sequence length="421" mass="44317">MTIDSKNGSARTKGRGIGLAAVRGLALALVALPGSVLCFVLSAVSIALIPVGVGIVTTPYVLTGARAYANGRRVLAAEWGGVRIPPAYRPLPEDANPWARTFGLLRDPATWRDLRWLPVDMTAGFVTALLPAALLLYPLEGFALAAGLWRVFPDGYWYGFVPVTGQASALGAAAPALVLLFFAHFLTPRLLLVHFRLTRAVLGSGQGELAERVRVLTETRRDAVDTSAAELRRIERDLHDGAQARLVAVGMDLGTVEALLDKDPSRAKALIAQARTSSAEALSELRELVRGIHPPVLAERGLGDAVRALALRMPVATEVDVDLPGRAEAPVESAAYFAVSEVLTNAVKHAEADRIWIDLHHADGRLRATVTDNGKGGAVTGAGSGLAGVERRLGTFDGVLAVSSPAGGPTLVTVEIPCALS</sequence>
<accession>A0ABW0V3Y4</accession>
<comment type="catalytic activity">
    <reaction evidence="1">
        <text>ATP + protein L-histidine = ADP + protein N-phospho-L-histidine.</text>
        <dbReference type="EC" id="2.7.13.3"/>
    </reaction>
</comment>
<feature type="domain" description="Histidine kinase/HSP90-like ATPase" evidence="10">
    <location>
        <begin position="330"/>
        <end position="420"/>
    </location>
</feature>
<organism evidence="11 12">
    <name type="scientific">Streptomyces bullii</name>
    <dbReference type="NCBI Taxonomy" id="349910"/>
    <lineage>
        <taxon>Bacteria</taxon>
        <taxon>Bacillati</taxon>
        <taxon>Actinomycetota</taxon>
        <taxon>Actinomycetes</taxon>
        <taxon>Kitasatosporales</taxon>
        <taxon>Streptomycetaceae</taxon>
        <taxon>Streptomyces</taxon>
    </lineage>
</organism>
<keyword evidence="4" id="KW-0808">Transferase</keyword>
<keyword evidence="6 11" id="KW-0418">Kinase</keyword>
<dbReference type="EC" id="2.7.13.3" evidence="2"/>
<evidence type="ECO:0000256" key="1">
    <source>
        <dbReference type="ARBA" id="ARBA00000085"/>
    </source>
</evidence>
<name>A0ABW0V3Y4_9ACTN</name>
<evidence type="ECO:0000256" key="9">
    <source>
        <dbReference type="SAM" id="Phobius"/>
    </source>
</evidence>
<evidence type="ECO:0000256" key="2">
    <source>
        <dbReference type="ARBA" id="ARBA00012438"/>
    </source>
</evidence>
<evidence type="ECO:0000256" key="8">
    <source>
        <dbReference type="ARBA" id="ARBA00023012"/>
    </source>
</evidence>
<evidence type="ECO:0000259" key="10">
    <source>
        <dbReference type="SMART" id="SM00387"/>
    </source>
</evidence>
<feature type="transmembrane region" description="Helical" evidence="9">
    <location>
        <begin position="157"/>
        <end position="186"/>
    </location>
</feature>
<comment type="caution">
    <text evidence="11">The sequence shown here is derived from an EMBL/GenBank/DDBJ whole genome shotgun (WGS) entry which is preliminary data.</text>
</comment>
<evidence type="ECO:0000313" key="12">
    <source>
        <dbReference type="Proteomes" id="UP001596154"/>
    </source>
</evidence>
<keyword evidence="9" id="KW-0812">Transmembrane</keyword>
<dbReference type="Proteomes" id="UP001596154">
    <property type="component" value="Unassembled WGS sequence"/>
</dbReference>
<dbReference type="Gene3D" id="3.30.565.10">
    <property type="entry name" value="Histidine kinase-like ATPase, C-terminal domain"/>
    <property type="match status" value="1"/>
</dbReference>
<dbReference type="InterPro" id="IPR003594">
    <property type="entry name" value="HATPase_dom"/>
</dbReference>
<dbReference type="InterPro" id="IPR050482">
    <property type="entry name" value="Sensor_HK_TwoCompSys"/>
</dbReference>
<keyword evidence="8" id="KW-0902">Two-component regulatory system</keyword>
<dbReference type="Gene3D" id="1.20.5.1930">
    <property type="match status" value="1"/>
</dbReference>
<proteinExistence type="predicted"/>
<keyword evidence="5" id="KW-0547">Nucleotide-binding</keyword>
<dbReference type="GO" id="GO:0016301">
    <property type="term" value="F:kinase activity"/>
    <property type="evidence" value="ECO:0007669"/>
    <property type="project" value="UniProtKB-KW"/>
</dbReference>
<keyword evidence="3" id="KW-0597">Phosphoprotein</keyword>
<keyword evidence="9" id="KW-0472">Membrane</keyword>
<evidence type="ECO:0000256" key="3">
    <source>
        <dbReference type="ARBA" id="ARBA00022553"/>
    </source>
</evidence>
<evidence type="ECO:0000256" key="7">
    <source>
        <dbReference type="ARBA" id="ARBA00022840"/>
    </source>
</evidence>
<feature type="transmembrane region" description="Helical" evidence="9">
    <location>
        <begin position="16"/>
        <end position="33"/>
    </location>
</feature>
<dbReference type="EMBL" id="JBHSNY010000017">
    <property type="protein sequence ID" value="MFC5639175.1"/>
    <property type="molecule type" value="Genomic_DNA"/>
</dbReference>
<keyword evidence="12" id="KW-1185">Reference proteome</keyword>
<dbReference type="PANTHER" id="PTHR24421">
    <property type="entry name" value="NITRATE/NITRITE SENSOR PROTEIN NARX-RELATED"/>
    <property type="match status" value="1"/>
</dbReference>
<dbReference type="RefSeq" id="WP_381030952.1">
    <property type="nucleotide sequence ID" value="NZ_JBHSNY010000017.1"/>
</dbReference>
<evidence type="ECO:0000256" key="5">
    <source>
        <dbReference type="ARBA" id="ARBA00022741"/>
    </source>
</evidence>